<dbReference type="InterPro" id="IPR036047">
    <property type="entry name" value="F-box-like_dom_sf"/>
</dbReference>
<dbReference type="Gramene" id="KQK20477">
    <property type="protein sequence ID" value="KQK20477"/>
    <property type="gene ID" value="BRADI_1g54765v3"/>
</dbReference>
<reference evidence="2" key="2">
    <citation type="submission" date="2017-06" db="EMBL/GenBank/DDBJ databases">
        <title>WGS assembly of Brachypodium distachyon.</title>
        <authorList>
            <consortium name="The International Brachypodium Initiative"/>
            <person name="Lucas S."/>
            <person name="Harmon-Smith M."/>
            <person name="Lail K."/>
            <person name="Tice H."/>
            <person name="Grimwood J."/>
            <person name="Bruce D."/>
            <person name="Barry K."/>
            <person name="Shu S."/>
            <person name="Lindquist E."/>
            <person name="Wang M."/>
            <person name="Pitluck S."/>
            <person name="Vogel J.P."/>
            <person name="Garvin D.F."/>
            <person name="Mockler T.C."/>
            <person name="Schmutz J."/>
            <person name="Rokhsar D."/>
            <person name="Bevan M.W."/>
        </authorList>
    </citation>
    <scope>NUCLEOTIDE SEQUENCE</scope>
    <source>
        <strain evidence="2">Bd21</strain>
    </source>
</reference>
<gene>
    <name evidence="2" type="ORF">BRADI_1g54765v3</name>
</gene>
<dbReference type="PROSITE" id="PS50181">
    <property type="entry name" value="FBOX"/>
    <property type="match status" value="1"/>
</dbReference>
<dbReference type="Pfam" id="PF00646">
    <property type="entry name" value="F-box"/>
    <property type="match status" value="1"/>
</dbReference>
<proteinExistence type="predicted"/>
<dbReference type="InterPro" id="IPR013187">
    <property type="entry name" value="F-box-assoc_dom_typ3"/>
</dbReference>
<evidence type="ECO:0000259" key="1">
    <source>
        <dbReference type="PROSITE" id="PS50181"/>
    </source>
</evidence>
<protein>
    <recommendedName>
        <fullName evidence="1">F-box domain-containing protein</fullName>
    </recommendedName>
</protein>
<dbReference type="PANTHER" id="PTHR31111:SF133">
    <property type="entry name" value="OS07G0196600 PROTEIN"/>
    <property type="match status" value="1"/>
</dbReference>
<evidence type="ECO:0000313" key="3">
    <source>
        <dbReference type="EnsemblPlants" id="KQK20477"/>
    </source>
</evidence>
<accession>A0A0Q3HD80</accession>
<dbReference type="EMBL" id="CM000880">
    <property type="protein sequence ID" value="KQK20477.1"/>
    <property type="molecule type" value="Genomic_DNA"/>
</dbReference>
<dbReference type="InterPro" id="IPR001810">
    <property type="entry name" value="F-box_dom"/>
</dbReference>
<dbReference type="Pfam" id="PF08268">
    <property type="entry name" value="FBA_3"/>
    <property type="match status" value="1"/>
</dbReference>
<dbReference type="InParanoid" id="A0A0Q3HD80"/>
<organism evidence="2">
    <name type="scientific">Brachypodium distachyon</name>
    <name type="common">Purple false brome</name>
    <name type="synonym">Trachynia distachya</name>
    <dbReference type="NCBI Taxonomy" id="15368"/>
    <lineage>
        <taxon>Eukaryota</taxon>
        <taxon>Viridiplantae</taxon>
        <taxon>Streptophyta</taxon>
        <taxon>Embryophyta</taxon>
        <taxon>Tracheophyta</taxon>
        <taxon>Spermatophyta</taxon>
        <taxon>Magnoliopsida</taxon>
        <taxon>Liliopsida</taxon>
        <taxon>Poales</taxon>
        <taxon>Poaceae</taxon>
        <taxon>BOP clade</taxon>
        <taxon>Pooideae</taxon>
        <taxon>Stipodae</taxon>
        <taxon>Brachypodieae</taxon>
        <taxon>Brachypodium</taxon>
    </lineage>
</organism>
<dbReference type="EnsemblPlants" id="KQK20477">
    <property type="protein sequence ID" value="KQK20477"/>
    <property type="gene ID" value="BRADI_1g54765v3"/>
</dbReference>
<dbReference type="Gene3D" id="1.20.1280.50">
    <property type="match status" value="1"/>
</dbReference>
<reference evidence="3" key="3">
    <citation type="submission" date="2018-08" db="UniProtKB">
        <authorList>
            <consortium name="EnsemblPlants"/>
        </authorList>
    </citation>
    <scope>IDENTIFICATION</scope>
    <source>
        <strain evidence="3">cv. Bd21</strain>
    </source>
</reference>
<evidence type="ECO:0000313" key="4">
    <source>
        <dbReference type="Proteomes" id="UP000008810"/>
    </source>
</evidence>
<evidence type="ECO:0000313" key="2">
    <source>
        <dbReference type="EMBL" id="KQK20477.1"/>
    </source>
</evidence>
<dbReference type="Proteomes" id="UP000008810">
    <property type="component" value="Chromosome 1"/>
</dbReference>
<name>A0A0Q3HD80_BRADI</name>
<feature type="domain" description="F-box" evidence="1">
    <location>
        <begin position="17"/>
        <end position="63"/>
    </location>
</feature>
<sequence>MAPPTPTKQAEEDLAAASSFCALPCDVVREILLRLPAKELCRLRAVCLSWCSLTSDPSFIKDHAARHRRPYLASTFVSDLGDEKKAINIVELSSGDVIKRIQTSQRDFRLQRTQLDLFCLVGGRHPYPATGATLRNSHVISKEHKGYLKGGDNISIESCAFGKVPLTGEYKALRFLSVRSSNSVTQLYEVTTLDGSGHARWKAMPVPPVPVLLSHKMKSVVIDGVVYFLYDFLNPFYEHLRKTTKPGSIASFNLGTEEWMATLISGPEAVTTFYGDAYFGSNMGIYLNPPHVEDLSITNLNGSLVMVHIVSDDSMDLWFLVDFEKGLWVKKCSLSSRYENRFVYPLAVLDDERIIFIVQPTGMVQSYDPKTGTYTDMLEIADYRSICIYTGSLLH</sequence>
<reference evidence="2 3" key="1">
    <citation type="journal article" date="2010" name="Nature">
        <title>Genome sequencing and analysis of the model grass Brachypodium distachyon.</title>
        <authorList>
            <consortium name="International Brachypodium Initiative"/>
        </authorList>
    </citation>
    <scope>NUCLEOTIDE SEQUENCE [LARGE SCALE GENOMIC DNA]</scope>
    <source>
        <strain evidence="2 3">Bd21</strain>
    </source>
</reference>
<dbReference type="SMART" id="SM00256">
    <property type="entry name" value="FBOX"/>
    <property type="match status" value="1"/>
</dbReference>
<dbReference type="SUPFAM" id="SSF81383">
    <property type="entry name" value="F-box domain"/>
    <property type="match status" value="1"/>
</dbReference>
<dbReference type="CDD" id="cd22157">
    <property type="entry name" value="F-box_AtFBW1-like"/>
    <property type="match status" value="1"/>
</dbReference>
<dbReference type="FunCoup" id="A0A0Q3HD80">
    <property type="interactions" value="74"/>
</dbReference>
<keyword evidence="4" id="KW-1185">Reference proteome</keyword>
<dbReference type="PANTHER" id="PTHR31111">
    <property type="entry name" value="BNAA05G37150D PROTEIN-RELATED"/>
    <property type="match status" value="1"/>
</dbReference>
<dbReference type="OrthoDB" id="689042at2759"/>
<dbReference type="AlphaFoldDB" id="A0A0Q3HD80"/>